<dbReference type="PANTHER" id="PTHR46082">
    <property type="entry name" value="ATP/GTP-BINDING PROTEIN-RELATED"/>
    <property type="match status" value="1"/>
</dbReference>
<reference evidence="3" key="1">
    <citation type="submission" date="2020-06" db="EMBL/GenBank/DDBJ databases">
        <title>Draft genome sequences of strains closely related to Aspergillus parafelis and Aspergillus hiratsukae.</title>
        <authorList>
            <person name="Dos Santos R.A.C."/>
            <person name="Rivero-Menendez O."/>
            <person name="Steenwyk J.L."/>
            <person name="Mead M.E."/>
            <person name="Goldman G.H."/>
            <person name="Alastruey-Izquierdo A."/>
            <person name="Rokas A."/>
        </authorList>
    </citation>
    <scope>NUCLEOTIDE SEQUENCE</scope>
    <source>
        <strain evidence="3">CNM-CM7691</strain>
    </source>
</reference>
<evidence type="ECO:0000256" key="1">
    <source>
        <dbReference type="SAM" id="MobiDB-lite"/>
    </source>
</evidence>
<comment type="caution">
    <text evidence="3">The sequence shown here is derived from an EMBL/GenBank/DDBJ whole genome shotgun (WGS) entry which is preliminary data.</text>
</comment>
<proteinExistence type="predicted"/>
<dbReference type="GO" id="GO:0003824">
    <property type="term" value="F:catalytic activity"/>
    <property type="evidence" value="ECO:0007669"/>
    <property type="project" value="InterPro"/>
</dbReference>
<dbReference type="EMBL" id="JACBAG010001600">
    <property type="protein sequence ID" value="KAF7184599.1"/>
    <property type="molecule type" value="Genomic_DNA"/>
</dbReference>
<organism evidence="3 4">
    <name type="scientific">Aspergillus felis</name>
    <dbReference type="NCBI Taxonomy" id="1287682"/>
    <lineage>
        <taxon>Eukaryota</taxon>
        <taxon>Fungi</taxon>
        <taxon>Dikarya</taxon>
        <taxon>Ascomycota</taxon>
        <taxon>Pezizomycotina</taxon>
        <taxon>Eurotiomycetes</taxon>
        <taxon>Eurotiomycetidae</taxon>
        <taxon>Eurotiales</taxon>
        <taxon>Aspergillaceae</taxon>
        <taxon>Aspergillus</taxon>
        <taxon>Aspergillus subgen. Fumigati</taxon>
    </lineage>
</organism>
<feature type="region of interest" description="Disordered" evidence="1">
    <location>
        <begin position="1307"/>
        <end position="1326"/>
    </location>
</feature>
<dbReference type="SUPFAM" id="SSF52540">
    <property type="entry name" value="P-loop containing nucleoside triphosphate hydrolases"/>
    <property type="match status" value="1"/>
</dbReference>
<evidence type="ECO:0000313" key="4">
    <source>
        <dbReference type="Proteomes" id="UP000641853"/>
    </source>
</evidence>
<feature type="region of interest" description="Disordered" evidence="1">
    <location>
        <begin position="1005"/>
        <end position="1030"/>
    </location>
</feature>
<dbReference type="InterPro" id="IPR000845">
    <property type="entry name" value="Nucleoside_phosphorylase_d"/>
</dbReference>
<evidence type="ECO:0000259" key="2">
    <source>
        <dbReference type="Pfam" id="PF01048"/>
    </source>
</evidence>
<evidence type="ECO:0000313" key="3">
    <source>
        <dbReference type="EMBL" id="KAF7184599.1"/>
    </source>
</evidence>
<feature type="compositionally biased region" description="Low complexity" evidence="1">
    <location>
        <begin position="1313"/>
        <end position="1326"/>
    </location>
</feature>
<name>A0A8H6R3N9_9EURO</name>
<dbReference type="GO" id="GO:0009116">
    <property type="term" value="P:nucleoside metabolic process"/>
    <property type="evidence" value="ECO:0007669"/>
    <property type="project" value="InterPro"/>
</dbReference>
<dbReference type="Gene3D" id="3.40.50.300">
    <property type="entry name" value="P-loop containing nucleotide triphosphate hydrolases"/>
    <property type="match status" value="1"/>
</dbReference>
<dbReference type="InterPro" id="IPR053137">
    <property type="entry name" value="NLR-like"/>
</dbReference>
<protein>
    <recommendedName>
        <fullName evidence="2">Nucleoside phosphorylase domain-containing protein</fullName>
    </recommendedName>
</protein>
<gene>
    <name evidence="3" type="ORF">CNMCM7691_005783</name>
</gene>
<dbReference type="SUPFAM" id="SSF53167">
    <property type="entry name" value="Purine and uridine phosphorylases"/>
    <property type="match status" value="1"/>
</dbReference>
<dbReference type="Proteomes" id="UP000641853">
    <property type="component" value="Unassembled WGS sequence"/>
</dbReference>
<dbReference type="InterPro" id="IPR027417">
    <property type="entry name" value="P-loop_NTPase"/>
</dbReference>
<dbReference type="Gene3D" id="3.40.50.1580">
    <property type="entry name" value="Nucleoside phosphorylase domain"/>
    <property type="match status" value="1"/>
</dbReference>
<sequence length="1326" mass="146895">MDTRTFSHEDYTVGWICALPVETAAAKLMLDEIHTSLPRLPTDENTYILGSIGKHNVVIASLPMGVYGNTSATKVATQLLFSFHAIRFSFMVGIGGGVPSSNADIRLGDIVVSQPTDTFGGVIQYDLGKALSGGEFKRTGMLNRPPQVLLTALTTLRAQHFTEDSRVVEFASNIQAKMTPHKARKFARPMQEDYLFQAEYDHVASDTCINCDQSKLLLRPPREHEEPVIHYGLIGSANQVVKDGRRRDQLARDLGIYCVEMEAAGLMNNFPCLVIRGICDYADSHKNKEWQGYAAAVAAAYAKELLSVVEADQLNSTPTARNTRSEAQKSQVSPSQYHTNLMQIFDGMKLFGRDLLLNNINDGFRLNEKTRFVGLFAVGGTGKSHIAHAYASRFRKDHDDPECLQPRHTFWINAGDESKLFKSCQEICRKVKLQSSENPLLEVKEWLEDEANGQWILIIDGLDSLENARKWALDFPRARTGRSIITTRIRGVLEPFTGLREETTLAVSALAPLDARKLFDSVAENTGTAVTDDDFQTLVSLVELPLLIKLSAFYLKRFQGGSVSIRDLNDALAKNIYNMKKLVNDVPHRAQLNTEEDVIFPLFSTLLTPFVNMFGPEDEEFMLLAILCCFACENLNTKVLSRFYSAETPLGEYLGVLSNHGFIEKNGEDGYAAHSLVQRLFLRYISATRGLGNVYVLMSFRWMLEGIFEEYIEGRERRGSTGMESSNSYFEKIKYMPHFEEFLAYTKCLCEGKSPNWRVDGWVFRVNTSKSIRTFSRAFATANRVDDAIFLLEFVKNHGIKDDTHGEMIDLLLSLATRLEERHSGRKSGEFLIRARRYSEEALKLAETANLPTKLWRVSIQFVRILIRMGCISEAHERLRILRDQFHAENQVDLPPNERIKFTIRLRTHEAYLMFQTGMFVKKKHMVVEARTILVGLLNHTCRYVQADGDLVREIREKLAQVDIEIPMPLTLEEAETIYGEILRDRQREFRNDPNHSNVVEAELSLAMPSSDKNRTSASPTTKGGSGGGFASIVRAVSNGISNITDAATGTRSGTNYGGLDLHRPSLPVCGLPPNLAGSPPHPPPVPSHRGHAGPLSGSAEPDAPAAMGGPQPGALPPAVRGGPPPGARSAGVPGPWLPALPLYLPGQGRLSAAQAHAYARACLANRIVSCQRFFTSWAGSHFFKVTCAAQLSPLALSATPQTPAEWIRAHVNQALQEREAAAELTNSQVPSLGAHLTKVSPWLELTHWPEYLQGQDLTVVALLGNLPNPAQEPLLALFSASVKRLICQAYQTIWSGQSTNLTRSRLIPSFASPGSGTGPSRSTSG</sequence>
<feature type="domain" description="Nucleoside phosphorylase" evidence="2">
    <location>
        <begin position="13"/>
        <end position="307"/>
    </location>
</feature>
<accession>A0A8H6R3N9</accession>
<dbReference type="Pfam" id="PF01048">
    <property type="entry name" value="PNP_UDP_1"/>
    <property type="match status" value="1"/>
</dbReference>
<keyword evidence="4" id="KW-1185">Reference proteome</keyword>
<dbReference type="InterPro" id="IPR035994">
    <property type="entry name" value="Nucleoside_phosphorylase_sf"/>
</dbReference>
<dbReference type="PANTHER" id="PTHR46082:SF11">
    <property type="entry name" value="AAA+ ATPASE DOMAIN-CONTAINING PROTEIN-RELATED"/>
    <property type="match status" value="1"/>
</dbReference>
<feature type="region of interest" description="Disordered" evidence="1">
    <location>
        <begin position="1071"/>
        <end position="1133"/>
    </location>
</feature>
<feature type="compositionally biased region" description="Low complexity" evidence="1">
    <location>
        <begin position="1117"/>
        <end position="1133"/>
    </location>
</feature>